<gene>
    <name evidence="1" type="ORF">RHMOL_Rhmol02G0015500</name>
</gene>
<sequence>MLRTNGTDPDGSIFQLKVSILFALIREGSVSVGIGDGERRGCCGGGPDPDVGGADGVGEAHRDEMQGRKRRLS</sequence>
<proteinExistence type="predicted"/>
<accession>A0ACC0PKS4</accession>
<name>A0ACC0PKS4_RHOML</name>
<organism evidence="1 2">
    <name type="scientific">Rhododendron molle</name>
    <name type="common">Chinese azalea</name>
    <name type="synonym">Azalea mollis</name>
    <dbReference type="NCBI Taxonomy" id="49168"/>
    <lineage>
        <taxon>Eukaryota</taxon>
        <taxon>Viridiplantae</taxon>
        <taxon>Streptophyta</taxon>
        <taxon>Embryophyta</taxon>
        <taxon>Tracheophyta</taxon>
        <taxon>Spermatophyta</taxon>
        <taxon>Magnoliopsida</taxon>
        <taxon>eudicotyledons</taxon>
        <taxon>Gunneridae</taxon>
        <taxon>Pentapetalae</taxon>
        <taxon>asterids</taxon>
        <taxon>Ericales</taxon>
        <taxon>Ericaceae</taxon>
        <taxon>Ericoideae</taxon>
        <taxon>Rhodoreae</taxon>
        <taxon>Rhododendron</taxon>
    </lineage>
</organism>
<keyword evidence="2" id="KW-1185">Reference proteome</keyword>
<evidence type="ECO:0000313" key="1">
    <source>
        <dbReference type="EMBL" id="KAI8566125.1"/>
    </source>
</evidence>
<evidence type="ECO:0000313" key="2">
    <source>
        <dbReference type="Proteomes" id="UP001062846"/>
    </source>
</evidence>
<protein>
    <submittedName>
        <fullName evidence="1">Uncharacterized protein</fullName>
    </submittedName>
</protein>
<dbReference type="Proteomes" id="UP001062846">
    <property type="component" value="Chromosome 2"/>
</dbReference>
<reference evidence="1" key="1">
    <citation type="submission" date="2022-02" db="EMBL/GenBank/DDBJ databases">
        <title>Plant Genome Project.</title>
        <authorList>
            <person name="Zhang R.-G."/>
        </authorList>
    </citation>
    <scope>NUCLEOTIDE SEQUENCE</scope>
    <source>
        <strain evidence="1">AT1</strain>
    </source>
</reference>
<dbReference type="EMBL" id="CM046389">
    <property type="protein sequence ID" value="KAI8566125.1"/>
    <property type="molecule type" value="Genomic_DNA"/>
</dbReference>
<comment type="caution">
    <text evidence="1">The sequence shown here is derived from an EMBL/GenBank/DDBJ whole genome shotgun (WGS) entry which is preliminary data.</text>
</comment>